<keyword evidence="4" id="KW-1185">Reference proteome</keyword>
<dbReference type="InterPro" id="IPR050237">
    <property type="entry name" value="ATP-dep_AMP-bd_enzyme"/>
</dbReference>
<comment type="similarity">
    <text evidence="1">Belongs to the ATP-dependent AMP-binding enzyme family.</text>
</comment>
<dbReference type="InterPro" id="IPR020845">
    <property type="entry name" value="AMP-binding_CS"/>
</dbReference>
<name>A0A0U5BIE6_9BACL</name>
<dbReference type="PROSITE" id="PS00455">
    <property type="entry name" value="AMP_BINDING"/>
    <property type="match status" value="1"/>
</dbReference>
<organism evidence="3 4">
    <name type="scientific">Aneurinibacillus soli</name>
    <dbReference type="NCBI Taxonomy" id="1500254"/>
    <lineage>
        <taxon>Bacteria</taxon>
        <taxon>Bacillati</taxon>
        <taxon>Bacillota</taxon>
        <taxon>Bacilli</taxon>
        <taxon>Bacillales</taxon>
        <taxon>Paenibacillaceae</taxon>
        <taxon>Aneurinibacillus group</taxon>
        <taxon>Aneurinibacillus</taxon>
    </lineage>
</organism>
<dbReference type="InterPro" id="IPR042099">
    <property type="entry name" value="ANL_N_sf"/>
</dbReference>
<dbReference type="EC" id="6.2.1.3" evidence="3"/>
<dbReference type="CDD" id="cd05936">
    <property type="entry name" value="FC-FACS_FadD_like"/>
    <property type="match status" value="1"/>
</dbReference>
<dbReference type="NCBIfam" id="NF004837">
    <property type="entry name" value="PRK06187.1"/>
    <property type="match status" value="1"/>
</dbReference>
<evidence type="ECO:0000256" key="2">
    <source>
        <dbReference type="ARBA" id="ARBA00022598"/>
    </source>
</evidence>
<dbReference type="GO" id="GO:0004467">
    <property type="term" value="F:long-chain fatty acid-CoA ligase activity"/>
    <property type="evidence" value="ECO:0007669"/>
    <property type="project" value="UniProtKB-EC"/>
</dbReference>
<dbReference type="PANTHER" id="PTHR43767:SF3">
    <property type="entry name" value="LONG-CHAIN-FATTY-ACID--COA LIGASE"/>
    <property type="match status" value="1"/>
</dbReference>
<dbReference type="FunFam" id="3.30.300.30:FF:000008">
    <property type="entry name" value="2,3-dihydroxybenzoate-AMP ligase"/>
    <property type="match status" value="1"/>
</dbReference>
<dbReference type="InterPro" id="IPR045851">
    <property type="entry name" value="AMP-bd_C_sf"/>
</dbReference>
<dbReference type="KEGG" id="asoc:CB4_02108"/>
<dbReference type="SUPFAM" id="SSF56801">
    <property type="entry name" value="Acetyl-CoA synthetase-like"/>
    <property type="match status" value="1"/>
</dbReference>
<dbReference type="Pfam" id="PF13193">
    <property type="entry name" value="AMP-binding_C"/>
    <property type="match status" value="1"/>
</dbReference>
<dbReference type="Proteomes" id="UP000217696">
    <property type="component" value="Chromosome"/>
</dbReference>
<dbReference type="PANTHER" id="PTHR43767">
    <property type="entry name" value="LONG-CHAIN-FATTY-ACID--COA LIGASE"/>
    <property type="match status" value="1"/>
</dbReference>
<proteinExistence type="inferred from homology"/>
<dbReference type="AlphaFoldDB" id="A0A0U5BIE6"/>
<protein>
    <submittedName>
        <fullName evidence="3">Long-chain-fatty-acid--CoA ligase</fullName>
        <ecNumber evidence="3">6.2.1.3</ecNumber>
    </submittedName>
</protein>
<dbReference type="InterPro" id="IPR025110">
    <property type="entry name" value="AMP-bd_C"/>
</dbReference>
<dbReference type="EMBL" id="AP017312">
    <property type="protein sequence ID" value="BAU27934.1"/>
    <property type="molecule type" value="Genomic_DNA"/>
</dbReference>
<evidence type="ECO:0000256" key="1">
    <source>
        <dbReference type="ARBA" id="ARBA00006432"/>
    </source>
</evidence>
<gene>
    <name evidence="3" type="primary">lcfB_3</name>
    <name evidence="3" type="ORF">CB4_02108</name>
</gene>
<dbReference type="RefSeq" id="WP_373681304.1">
    <property type="nucleotide sequence ID" value="NZ_AP017312.1"/>
</dbReference>
<reference evidence="3 4" key="1">
    <citation type="submission" date="2015-12" db="EMBL/GenBank/DDBJ databases">
        <title>Genome sequence of Aneurinibacillus soli.</title>
        <authorList>
            <person name="Lee J.S."/>
            <person name="Lee K.C."/>
            <person name="Kim K.K."/>
            <person name="Lee B.W."/>
        </authorList>
    </citation>
    <scope>NUCLEOTIDE SEQUENCE [LARGE SCALE GENOMIC DNA]</scope>
    <source>
        <strain evidence="3 4">CB4</strain>
    </source>
</reference>
<dbReference type="Pfam" id="PF00501">
    <property type="entry name" value="AMP-binding"/>
    <property type="match status" value="1"/>
</dbReference>
<evidence type="ECO:0000313" key="4">
    <source>
        <dbReference type="Proteomes" id="UP000217696"/>
    </source>
</evidence>
<sequence length="505" mass="55366">MTLVDNLVRGATDYPMRAAYIYNGNETTYEELYEHVRDTASYLAQTGIGPGDHVALLLGNSPEFVIAYYGILLSGAAVVPINPLYTPHEMLFILRDSGVRMAIAASVLLPAFEGVRSQLPELEMVVLVGVDECSVPWAVPFPKMMAHTNPEWTPPVVDGGDRAVILYTSGTTGTPKGAILTHRNMASNADSISEYLGVYTKDKFVAVLPMFHVFCMTVCLNAPIANGATILIAPRFSPKPLIELIEEQQATIFAGVPTMYNFMMQQSDVSASALSSLRICVSGGAAMPVALLHGFEKRFNKVISEGYGLSEAAPVTAFNPVEGVRKPGSVGVDIPGVTNKVVDAEGGELARGEVGELIVQGPNVMEGYLNLPEETALALRNGWLYTGDMAYMDEDGYVFIVDRKKDMILVGGYNVYPREVEEVLYTHPLVMEAAVIGVPDERFGERIQAYVVRKDESLTEDELREHCSRDLARYKVPRDIIFMEELPKNTTGKILRRSLKDQIVK</sequence>
<dbReference type="Gene3D" id="3.30.300.30">
    <property type="match status" value="1"/>
</dbReference>
<accession>A0A0U5BIE6</accession>
<keyword evidence="2 3" id="KW-0436">Ligase</keyword>
<dbReference type="Gene3D" id="3.40.50.12780">
    <property type="entry name" value="N-terminal domain of ligase-like"/>
    <property type="match status" value="1"/>
</dbReference>
<dbReference type="InterPro" id="IPR000873">
    <property type="entry name" value="AMP-dep_synth/lig_dom"/>
</dbReference>
<evidence type="ECO:0000313" key="3">
    <source>
        <dbReference type="EMBL" id="BAU27934.1"/>
    </source>
</evidence>